<evidence type="ECO:0000256" key="4">
    <source>
        <dbReference type="ARBA" id="ARBA00022801"/>
    </source>
</evidence>
<evidence type="ECO:0000256" key="7">
    <source>
        <dbReference type="SAM" id="SignalP"/>
    </source>
</evidence>
<evidence type="ECO:0000256" key="6">
    <source>
        <dbReference type="PIRSR" id="PIRSR600200-1"/>
    </source>
</evidence>
<keyword evidence="2" id="KW-0645">Protease</keyword>
<organism evidence="10 11">
    <name type="scientific">Muribaculum gordoncarteri</name>
    <dbReference type="NCBI Taxonomy" id="2530390"/>
    <lineage>
        <taxon>Bacteria</taxon>
        <taxon>Pseudomonadati</taxon>
        <taxon>Bacteroidota</taxon>
        <taxon>Bacteroidia</taxon>
        <taxon>Bacteroidales</taxon>
        <taxon>Muribaculaceae</taxon>
        <taxon>Muribaculum</taxon>
    </lineage>
</organism>
<evidence type="ECO:0000256" key="3">
    <source>
        <dbReference type="ARBA" id="ARBA00022729"/>
    </source>
</evidence>
<feature type="active site" description="Nucleophile" evidence="6">
    <location>
        <position position="166"/>
    </location>
</feature>
<dbReference type="InterPro" id="IPR038765">
    <property type="entry name" value="Papain-like_cys_pep_sf"/>
</dbReference>
<dbReference type="PRINTS" id="PR00797">
    <property type="entry name" value="STREPTOPAIN"/>
</dbReference>
<evidence type="ECO:0000313" key="11">
    <source>
        <dbReference type="Proteomes" id="UP000297031"/>
    </source>
</evidence>
<dbReference type="AlphaFoldDB" id="A0A4P7VN72"/>
<dbReference type="OrthoDB" id="2235251at2"/>
<reference evidence="10 11" key="1">
    <citation type="submission" date="2019-02" db="EMBL/GenBank/DDBJ databases">
        <title>Isolation and identification of novel species under the genus Muribaculum.</title>
        <authorList>
            <person name="Miyake S."/>
            <person name="Ding Y."/>
            <person name="Low A."/>
            <person name="Soh M."/>
            <person name="Seedorf H."/>
        </authorList>
    </citation>
    <scope>NUCLEOTIDE SEQUENCE [LARGE SCALE GENOMIC DNA]</scope>
    <source>
        <strain evidence="10 11">TLL-A4</strain>
    </source>
</reference>
<dbReference type="InterPro" id="IPR000200">
    <property type="entry name" value="Peptidase_C10"/>
</dbReference>
<dbReference type="EMBL" id="CP039393">
    <property type="protein sequence ID" value="QCD35145.1"/>
    <property type="molecule type" value="Genomic_DNA"/>
</dbReference>
<accession>A0A4P7VN72</accession>
<feature type="domain" description="Spi protease inhibitor" evidence="8">
    <location>
        <begin position="50"/>
        <end position="115"/>
    </location>
</feature>
<evidence type="ECO:0000256" key="5">
    <source>
        <dbReference type="ARBA" id="ARBA00022807"/>
    </source>
</evidence>
<feature type="active site" description="Proton acceptor" evidence="6">
    <location>
        <position position="315"/>
    </location>
</feature>
<evidence type="ECO:0000259" key="8">
    <source>
        <dbReference type="Pfam" id="PF13734"/>
    </source>
</evidence>
<keyword evidence="11" id="KW-1185">Reference proteome</keyword>
<dbReference type="Pfam" id="PF01640">
    <property type="entry name" value="Peptidase_C10"/>
    <property type="match status" value="1"/>
</dbReference>
<protein>
    <submittedName>
        <fullName evidence="10">T9SS type A sorting domain-containing protein</fullName>
    </submittedName>
</protein>
<dbReference type="InterPro" id="IPR026444">
    <property type="entry name" value="Secre_tail"/>
</dbReference>
<dbReference type="RefSeq" id="WP_136409950.1">
    <property type="nucleotide sequence ID" value="NZ_CP039393.1"/>
</dbReference>
<feature type="domain" description="Secretion system C-terminal sorting" evidence="9">
    <location>
        <begin position="740"/>
        <end position="810"/>
    </location>
</feature>
<dbReference type="GO" id="GO:0006508">
    <property type="term" value="P:proteolysis"/>
    <property type="evidence" value="ECO:0007669"/>
    <property type="project" value="UniProtKB-KW"/>
</dbReference>
<dbReference type="InterPro" id="IPR044934">
    <property type="entry name" value="Streptopain_sf"/>
</dbReference>
<dbReference type="InterPro" id="IPR025896">
    <property type="entry name" value="Spi_Prtas-inh"/>
</dbReference>
<dbReference type="KEGG" id="mgod:E7746_04230"/>
<dbReference type="Pfam" id="PF13734">
    <property type="entry name" value="Inhibitor_I69"/>
    <property type="match status" value="1"/>
</dbReference>
<name>A0A4P7VN72_9BACT</name>
<dbReference type="NCBIfam" id="TIGR04183">
    <property type="entry name" value="Por_Secre_tail"/>
    <property type="match status" value="1"/>
</dbReference>
<comment type="similarity">
    <text evidence="1">Belongs to the peptidase C10 family.</text>
</comment>
<feature type="chain" id="PRO_5020830335" evidence="7">
    <location>
        <begin position="21"/>
        <end position="812"/>
    </location>
</feature>
<dbReference type="SUPFAM" id="SSF54001">
    <property type="entry name" value="Cysteine proteinases"/>
    <property type="match status" value="1"/>
</dbReference>
<dbReference type="Proteomes" id="UP000297031">
    <property type="component" value="Chromosome"/>
</dbReference>
<dbReference type="Gene3D" id="3.90.70.50">
    <property type="entry name" value="Peptidase C10, streptopain"/>
    <property type="match status" value="1"/>
</dbReference>
<dbReference type="Pfam" id="PF18962">
    <property type="entry name" value="Por_Secre_tail"/>
    <property type="match status" value="1"/>
</dbReference>
<gene>
    <name evidence="10" type="ORF">E7746_04230</name>
</gene>
<evidence type="ECO:0000256" key="2">
    <source>
        <dbReference type="ARBA" id="ARBA00022670"/>
    </source>
</evidence>
<keyword evidence="5" id="KW-0788">Thiol protease</keyword>
<dbReference type="GO" id="GO:0008234">
    <property type="term" value="F:cysteine-type peptidase activity"/>
    <property type="evidence" value="ECO:0007669"/>
    <property type="project" value="UniProtKB-KW"/>
</dbReference>
<sequence>MKKSLLLLFSAIITAGYCQAEQLTPEQALARVRTAAGPQSRAVDMTRMSNLVYTAKTDDNADLYIFNASAGDGYMIVSADDCAAPLLGYTDKGDFDPRNMPDNLKAWIEGYQRQIAWASARGIRYEAGSSSSRTEVAPLVKTKWDQGAPYNNKCPLVGSTRTYTGCVATAMAQVMKYHEWPTRGTGSHSYTWTTENGEKKTLSASFNTAYDWANMLDEYTSTSTTAQNDAVAKLMYNCGVSVDMGYGTGASGAQSSKIPGALSTYFGYDKGMAYLQRDCYGINQWEEIIYNELAAKRPVLYDGISNLGQDNQVGHEFVCDGYRDGYYHINWGWSGMSDGYFKLTALDPGSQGTGGGASGFNYGQGAIVGIKKAEEGSKAPIMFYMGENWEVTPETSSRNTNTALTFTGFYNYSTETYNVVYGLKLVNASGNASYIKSNNYKNSMEAGYGYSTYEINSNQITVTGSYKVYPAVYIEDAKTWHDVLMPIYNTPYLNLTATPATLSFSEPDIASDFTISDMKLETPLFYNTTFTITANVENRGREYYDFISTALLRTGTNNVLAQSESMLLDVPANETMKLNYTSKFTDKLMAGTYDLVLLSSDGEIISARLPVEYSTASTEITINDFKLANENANSVPMNDIRFTGLLTCKSGFFNNVLTVALFASGSNTSVAAFNTDPITAKAGETVTFTATGSFLNGTVGSTYLAYLFQNSTQLTRTKVSFTLAKPLGIEDITDDGGCTLYPNPAVDNVTISADSPITSVELFTLNGSQAMKQAVNGSSTSIDLNVSSLPQGIYIVRIVTGNKTITKRLIKQ</sequence>
<evidence type="ECO:0000259" key="9">
    <source>
        <dbReference type="Pfam" id="PF18962"/>
    </source>
</evidence>
<feature type="signal peptide" evidence="7">
    <location>
        <begin position="1"/>
        <end position="20"/>
    </location>
</feature>
<keyword evidence="4" id="KW-0378">Hydrolase</keyword>
<evidence type="ECO:0000256" key="1">
    <source>
        <dbReference type="ARBA" id="ARBA00009693"/>
    </source>
</evidence>
<keyword evidence="3 7" id="KW-0732">Signal</keyword>
<evidence type="ECO:0000313" key="10">
    <source>
        <dbReference type="EMBL" id="QCD35145.1"/>
    </source>
</evidence>
<proteinExistence type="inferred from homology"/>